<keyword evidence="2" id="KW-0547">Nucleotide-binding</keyword>
<reference evidence="2 3" key="1">
    <citation type="submission" date="2018-04" db="EMBL/GenBank/DDBJ databases">
        <title>Draft genome sequence of Pseudomonas syringae pv. actinidiae biovar 3 strains isolated from kiwifruit in Kagawa prefecture.</title>
        <authorList>
            <person name="Tabuchi M."/>
            <person name="Saito M."/>
            <person name="Fujiwara S."/>
            <person name="Sasa N."/>
            <person name="Akimitsu K."/>
            <person name="Gomi K."/>
            <person name="Konishi-Sugita S."/>
            <person name="Hamano K."/>
            <person name="Kataoka I."/>
        </authorList>
    </citation>
    <scope>NUCLEOTIDE SEQUENCE [LARGE SCALE GENOMIC DNA]</scope>
    <source>
        <strain evidence="2 3">MAFF212211</strain>
    </source>
</reference>
<dbReference type="GO" id="GO:0004386">
    <property type="term" value="F:helicase activity"/>
    <property type="evidence" value="ECO:0007669"/>
    <property type="project" value="UniProtKB-KW"/>
</dbReference>
<gene>
    <name evidence="2" type="ORF">KPSA3_07690</name>
</gene>
<keyword evidence="2" id="KW-0347">Helicase</keyword>
<evidence type="ECO:0000313" key="2">
    <source>
        <dbReference type="EMBL" id="GBH21638.1"/>
    </source>
</evidence>
<accession>A0AAN4QEW8</accession>
<organism evidence="2 3">
    <name type="scientific">Pseudomonas syringae pv. actinidiae</name>
    <dbReference type="NCBI Taxonomy" id="103796"/>
    <lineage>
        <taxon>Bacteria</taxon>
        <taxon>Pseudomonadati</taxon>
        <taxon>Pseudomonadota</taxon>
        <taxon>Gammaproteobacteria</taxon>
        <taxon>Pseudomonadales</taxon>
        <taxon>Pseudomonadaceae</taxon>
        <taxon>Pseudomonas</taxon>
        <taxon>Pseudomonas syringae</taxon>
    </lineage>
</organism>
<dbReference type="InterPro" id="IPR027417">
    <property type="entry name" value="P-loop_NTPase"/>
</dbReference>
<dbReference type="AlphaFoldDB" id="A0AAN4QEW8"/>
<protein>
    <submittedName>
        <fullName evidence="2">Lhr-like helicase</fullName>
    </submittedName>
</protein>
<keyword evidence="2" id="KW-0067">ATP-binding</keyword>
<keyword evidence="2" id="KW-0378">Hydrolase</keyword>
<proteinExistence type="predicted"/>
<dbReference type="RefSeq" id="WP_017684689.1">
    <property type="nucleotide sequence ID" value="NZ_BGKA01000333.1"/>
</dbReference>
<dbReference type="EMBL" id="BGKA01000333">
    <property type="protein sequence ID" value="GBH21638.1"/>
    <property type="molecule type" value="Genomic_DNA"/>
</dbReference>
<dbReference type="Gene3D" id="3.40.50.300">
    <property type="entry name" value="P-loop containing nucleotide triphosphate hydrolases"/>
    <property type="match status" value="1"/>
</dbReference>
<feature type="region of interest" description="Disordered" evidence="1">
    <location>
        <begin position="1077"/>
        <end position="1124"/>
    </location>
</feature>
<dbReference type="SUPFAM" id="SSF52540">
    <property type="entry name" value="P-loop containing nucleoside triphosphate hydrolases"/>
    <property type="match status" value="1"/>
</dbReference>
<evidence type="ECO:0000313" key="3">
    <source>
        <dbReference type="Proteomes" id="UP000248291"/>
    </source>
</evidence>
<name>A0AAN4QEW8_PSESF</name>
<evidence type="ECO:0000256" key="1">
    <source>
        <dbReference type="SAM" id="MobiDB-lite"/>
    </source>
</evidence>
<dbReference type="Proteomes" id="UP000248291">
    <property type="component" value="Unassembled WGS sequence"/>
</dbReference>
<comment type="caution">
    <text evidence="2">The sequence shown here is derived from an EMBL/GenBank/DDBJ whole genome shotgun (WGS) entry which is preliminary data.</text>
</comment>
<sequence>MTAAGRRHSLLTDYQAAIARPLDLDRVLAAVKLRAAAEIYCKKNNLARLSPRPPRTSAGNQRLDALVNRPVDELIAEVQAAPRKFSRTQLTDVAQRHLLAALNIDIDQYKKGVHKAGLYEGLHSVAGRLVSVAAAAVSAGVSEVPGVSKTVTKTVKILSHQLPSSVVNPALTGGLRSVTDVMESFKRVGGLPVLSPQIDKSPDMGKIVKAAREMRGQLDEAVGHFARAHKSDPQALPRLVDAFLALHGVADRQYRRRIGLNRTQTYGKGWGMAVNGVAAIGTVVSTTVPVVGQVAGPAILASTIPLQWGAGYLDERRNKHRYNLRANTKWGDFLKDNAANIHFKDLTVEHISESKLRQSFLTQPEVQIAAIREVYEDTIGELMRRLEMQKDIDVQREAGRPMRALALKQLRELDAEIDVTKMHADQFESFNMDRWSAIPEDSVIGRCLDDLDNLQKANRRARLRKPGEGAQIVQRYVQAFQGGVSTGTTLPVVDAVASIDSFHVHDSQGHDHGLQPAPLAVAAGTGAAGGAVFTGATGEVRMSKADNKKIMTQLRVDPEVYTADAEHWRFRAGNRDVDLRTSAGYKQHAHTRWDELALVAQALKHGLTSGPVGLKNLAVAKVELRQARASLQSALDALAASGLPHRTPDSARAIAKLYIQSVEQQWHEDAQLPLKNYLGTLSGFDLAKVDSPEEWATTALDQHGFLIQQFTRMLALFNDTYGHVFARDAGDIDLKDVVHNDRILVVLIPALEISSTEAATLGRLYVSQLAMILSQDLGEKLEGKPEDILVIRKYKDRFPFLWICDEVGAYYTEKLGELATQVRSLGFCLLLASQEAQRLKSAAGDKVWTLIGNMGVRITGKIMDPKDTLEILQLMAGTEYLPVMSGMVRQAGIMGASWEEADTLSLKDEKKVSVEEVQQLKEGENITLFNGQVIRGSSLYIHDADKLSKEAIRINRFIEVAPPALDTLLAGAPARIRRSYPRADRVQQILYHLAMKPGRSDLENLVLTDPTLVVLNELGEEWRLIWRRRPGAAVRSTLLWHTALEHLPKRGSGYVAQSSTALDLTVGSKRLQAYQAQHIDPARAPKVKGKAPAPRATTSVPPSHDQAPPYFDDGSYSPTPFDWD</sequence>